<dbReference type="Pfam" id="PF00412">
    <property type="entry name" value="LIM"/>
    <property type="match status" value="1"/>
</dbReference>
<dbReference type="PANTHER" id="PTHR24209">
    <property type="entry name" value="PROTEIN DA1-RELATED 2"/>
    <property type="match status" value="1"/>
</dbReference>
<keyword evidence="1" id="KW-0479">Metal-binding</keyword>
<evidence type="ECO:0000313" key="4">
    <source>
        <dbReference type="EMBL" id="MCL6269200.1"/>
    </source>
</evidence>
<dbReference type="Proteomes" id="UP001203338">
    <property type="component" value="Unassembled WGS sequence"/>
</dbReference>
<evidence type="ECO:0000256" key="2">
    <source>
        <dbReference type="ARBA" id="ARBA00022833"/>
    </source>
</evidence>
<dbReference type="EMBL" id="JAMFLX010000004">
    <property type="protein sequence ID" value="MCL6269200.1"/>
    <property type="molecule type" value="Genomic_DNA"/>
</dbReference>
<dbReference type="InterPro" id="IPR022087">
    <property type="entry name" value="DA1-like_dom"/>
</dbReference>
<dbReference type="RefSeq" id="WP_249698153.1">
    <property type="nucleotide sequence ID" value="NZ_JAMFLX010000004.1"/>
</dbReference>
<name>A0ABT0PCZ4_9GAMM</name>
<dbReference type="SMART" id="SM00132">
    <property type="entry name" value="LIM"/>
    <property type="match status" value="1"/>
</dbReference>
<dbReference type="PROSITE" id="PS00478">
    <property type="entry name" value="LIM_DOMAIN_1"/>
    <property type="match status" value="1"/>
</dbReference>
<dbReference type="InterPro" id="IPR001781">
    <property type="entry name" value="Znf_LIM"/>
</dbReference>
<dbReference type="Pfam" id="PF12315">
    <property type="entry name" value="DA1-like"/>
    <property type="match status" value="1"/>
</dbReference>
<keyword evidence="5" id="KW-1185">Reference proteome</keyword>
<protein>
    <submittedName>
        <fullName evidence="4">Protein DA1</fullName>
    </submittedName>
</protein>
<evidence type="ECO:0000259" key="3">
    <source>
        <dbReference type="PROSITE" id="PS50023"/>
    </source>
</evidence>
<accession>A0ABT0PCZ4</accession>
<dbReference type="PANTHER" id="PTHR24209:SF7">
    <property type="entry name" value="PROTEIN DA1-RELATED 2"/>
    <property type="match status" value="1"/>
</dbReference>
<dbReference type="PROSITE" id="PS50023">
    <property type="entry name" value="LIM_DOMAIN_2"/>
    <property type="match status" value="1"/>
</dbReference>
<dbReference type="InterPro" id="IPR045218">
    <property type="entry name" value="DA1-like"/>
</dbReference>
<comment type="caution">
    <text evidence="4">The sequence shown here is derived from an EMBL/GenBank/DDBJ whole genome shotgun (WGS) entry which is preliminary data.</text>
</comment>
<feature type="domain" description="LIM zinc-binding" evidence="3">
    <location>
        <begin position="1"/>
        <end position="59"/>
    </location>
</feature>
<dbReference type="SUPFAM" id="SSF57716">
    <property type="entry name" value="Glucocorticoid receptor-like (DNA-binding domain)"/>
    <property type="match status" value="2"/>
</dbReference>
<dbReference type="Gene3D" id="2.10.110.10">
    <property type="entry name" value="Cysteine Rich Protein"/>
    <property type="match status" value="2"/>
</dbReference>
<sequence length="313" mass="36441">MKCHRCKKPLSNHFVRAMGQVWHRECLRCEGCDKVIYGQYIKKQGKPWHQQCFQEKFIPRCDVCKKYLTGQYLQDYWGNNFCLSHRKYAKCTSCGRVVCGPITGGGMQFPDGLMICNLCANDGVATNSRAQRLALEMREALKKLGLNLYNAETPVRLADRDELHSNSRHDHHDEHPLLGLAIWSTSFAGKRIVSRDFREILVQKNLPEEHFRTVVIHELGHAWFFYNNPKGKRLPLKVEEGMCVLLEYLWLRRQKTEEAKYRMKVILETKDPIYGDGFREAKKSLKYLSLPSLVRYVLDKGKFPSALSAFFYN</sequence>
<proteinExistence type="predicted"/>
<gene>
    <name evidence="4" type="ORF">M3P05_04480</name>
</gene>
<keyword evidence="2" id="KW-0862">Zinc</keyword>
<organism evidence="4 5">
    <name type="scientific">Parendozoicomonas callyspongiae</name>
    <dbReference type="NCBI Taxonomy" id="2942213"/>
    <lineage>
        <taxon>Bacteria</taxon>
        <taxon>Pseudomonadati</taxon>
        <taxon>Pseudomonadota</taxon>
        <taxon>Gammaproteobacteria</taxon>
        <taxon>Oceanospirillales</taxon>
        <taxon>Endozoicomonadaceae</taxon>
        <taxon>Parendozoicomonas</taxon>
    </lineage>
</organism>
<reference evidence="4 5" key="1">
    <citation type="submission" date="2022-05" db="EMBL/GenBank/DDBJ databases">
        <authorList>
            <person name="Park J.-S."/>
        </authorList>
    </citation>
    <scope>NUCLEOTIDE SEQUENCE [LARGE SCALE GENOMIC DNA]</scope>
    <source>
        <strain evidence="4 5">2012CJ34-2</strain>
    </source>
</reference>
<evidence type="ECO:0000256" key="1">
    <source>
        <dbReference type="ARBA" id="ARBA00022723"/>
    </source>
</evidence>
<evidence type="ECO:0000313" key="5">
    <source>
        <dbReference type="Proteomes" id="UP001203338"/>
    </source>
</evidence>